<reference evidence="2" key="1">
    <citation type="journal article" date="2013" name="Nat. Genet.">
        <title>The draft genomes of soft-shell turtle and green sea turtle yield insights into the development and evolution of the turtle-specific body plan.</title>
        <authorList>
            <person name="Wang Z."/>
            <person name="Pascual-Anaya J."/>
            <person name="Zadissa A."/>
            <person name="Li W."/>
            <person name="Niimura Y."/>
            <person name="Huang Z."/>
            <person name="Li C."/>
            <person name="White S."/>
            <person name="Xiong Z."/>
            <person name="Fang D."/>
            <person name="Wang B."/>
            <person name="Ming Y."/>
            <person name="Chen Y."/>
            <person name="Zheng Y."/>
            <person name="Kuraku S."/>
            <person name="Pignatelli M."/>
            <person name="Herrero J."/>
            <person name="Beal K."/>
            <person name="Nozawa M."/>
            <person name="Li Q."/>
            <person name="Wang J."/>
            <person name="Zhang H."/>
            <person name="Yu L."/>
            <person name="Shigenobu S."/>
            <person name="Wang J."/>
            <person name="Liu J."/>
            <person name="Flicek P."/>
            <person name="Searle S."/>
            <person name="Wang J."/>
            <person name="Kuratani S."/>
            <person name="Yin Y."/>
            <person name="Aken B."/>
            <person name="Zhang G."/>
            <person name="Irie N."/>
        </authorList>
    </citation>
    <scope>NUCLEOTIDE SEQUENCE [LARGE SCALE GENOMIC DNA]</scope>
</reference>
<keyword evidence="2" id="KW-1185">Reference proteome</keyword>
<sequence>MHDISDTAVILLHKNPDKYWKADCKAQAIWKTPAKGTHGVKRHCNNLLQNKETDTPGVSCFYSNQSLLLSKERVEIISDENI</sequence>
<dbReference type="EMBL" id="KB533466">
    <property type="protein sequence ID" value="EMP34211.1"/>
    <property type="molecule type" value="Genomic_DNA"/>
</dbReference>
<evidence type="ECO:0000313" key="2">
    <source>
        <dbReference type="Proteomes" id="UP000031443"/>
    </source>
</evidence>
<evidence type="ECO:0000313" key="1">
    <source>
        <dbReference type="EMBL" id="EMP34211.1"/>
    </source>
</evidence>
<dbReference type="Proteomes" id="UP000031443">
    <property type="component" value="Unassembled WGS sequence"/>
</dbReference>
<protein>
    <submittedName>
        <fullName evidence="1">Uncharacterized protein</fullName>
    </submittedName>
</protein>
<accession>M7B8C0</accession>
<name>M7B8C0_CHEMY</name>
<dbReference type="AlphaFoldDB" id="M7B8C0"/>
<organism evidence="1 2">
    <name type="scientific">Chelonia mydas</name>
    <name type="common">Green sea-turtle</name>
    <name type="synonym">Chelonia agassizi</name>
    <dbReference type="NCBI Taxonomy" id="8469"/>
    <lineage>
        <taxon>Eukaryota</taxon>
        <taxon>Metazoa</taxon>
        <taxon>Chordata</taxon>
        <taxon>Craniata</taxon>
        <taxon>Vertebrata</taxon>
        <taxon>Euteleostomi</taxon>
        <taxon>Archelosauria</taxon>
        <taxon>Testudinata</taxon>
        <taxon>Testudines</taxon>
        <taxon>Cryptodira</taxon>
        <taxon>Durocryptodira</taxon>
        <taxon>Americhelydia</taxon>
        <taxon>Chelonioidea</taxon>
        <taxon>Cheloniidae</taxon>
        <taxon>Chelonia</taxon>
    </lineage>
</organism>
<proteinExistence type="predicted"/>
<gene>
    <name evidence="1" type="ORF">UY3_08635</name>
</gene>